<accession>M3Y1R1</accession>
<dbReference type="AlphaFoldDB" id="M3Y1R1"/>
<organism evidence="2">
    <name type="scientific">Mustela putorius furo</name>
    <name type="common">European domestic ferret</name>
    <name type="synonym">Mustela furo</name>
    <dbReference type="NCBI Taxonomy" id="9669"/>
    <lineage>
        <taxon>Eukaryota</taxon>
        <taxon>Metazoa</taxon>
        <taxon>Chordata</taxon>
        <taxon>Craniata</taxon>
        <taxon>Vertebrata</taxon>
        <taxon>Euteleostomi</taxon>
        <taxon>Mammalia</taxon>
        <taxon>Eutheria</taxon>
        <taxon>Laurasiatheria</taxon>
        <taxon>Carnivora</taxon>
        <taxon>Caniformia</taxon>
        <taxon>Musteloidea</taxon>
        <taxon>Mustelidae</taxon>
        <taxon>Mustelinae</taxon>
        <taxon>Mustela</taxon>
    </lineage>
</organism>
<dbReference type="HOGENOM" id="CLU_1901048_0_0_1"/>
<sequence length="134" mass="13353">ARGLCLRQSGSPLGAWPGPEPWGGGGGARSEAGVTEGRGLPVAAQVRPLGPAGQVGQVGPAPPSGRPRAGGSAAASGLGHRPGSRVQVRRLPGRGSQLLGTTPAPGQSGSTLLYSCQRRGRPSVSPHLLQHLVL</sequence>
<feature type="compositionally biased region" description="Low complexity" evidence="1">
    <location>
        <begin position="66"/>
        <end position="77"/>
    </location>
</feature>
<dbReference type="Ensembl" id="ENSMPUT00000005350.1">
    <property type="protein sequence ID" value="ENSMPUP00000005262.1"/>
    <property type="gene ID" value="ENSMPUG00000005300.1"/>
</dbReference>
<evidence type="ECO:0000313" key="2">
    <source>
        <dbReference type="Ensembl" id="ENSMPUP00000005262.1"/>
    </source>
</evidence>
<protein>
    <submittedName>
        <fullName evidence="2">Uncharacterized protein</fullName>
    </submittedName>
</protein>
<feature type="region of interest" description="Disordered" evidence="1">
    <location>
        <begin position="1"/>
        <end position="111"/>
    </location>
</feature>
<evidence type="ECO:0000256" key="1">
    <source>
        <dbReference type="SAM" id="MobiDB-lite"/>
    </source>
</evidence>
<feature type="compositionally biased region" description="Polar residues" evidence="1">
    <location>
        <begin position="98"/>
        <end position="111"/>
    </location>
</feature>
<reference evidence="2" key="1">
    <citation type="submission" date="2024-06" db="UniProtKB">
        <authorList>
            <consortium name="Ensembl"/>
        </authorList>
    </citation>
    <scope>IDENTIFICATION</scope>
</reference>
<dbReference type="InParanoid" id="M3Y1R1"/>
<dbReference type="EMBL" id="AEYP01077262">
    <property type="status" value="NOT_ANNOTATED_CDS"/>
    <property type="molecule type" value="Genomic_DNA"/>
</dbReference>
<proteinExistence type="predicted"/>
<name>M3Y1R1_MUSPF</name>